<comment type="caution">
    <text evidence="1">The sequence shown here is derived from an EMBL/GenBank/DDBJ whole genome shotgun (WGS) entry which is preliminary data.</text>
</comment>
<sequence length="103" mass="11422">MLPWGNLVPQLPLNGWKGNIHCMLFYPYQKIEGALLTIPVSSSQTQIDSSPRVASATLSYSWAIYLDIAPSNSGNQVQEAFPTTMNRAVATMVRCVRYEKETG</sequence>
<dbReference type="EMBL" id="SNRY01001146">
    <property type="protein sequence ID" value="KAA6333177.1"/>
    <property type="molecule type" value="Genomic_DNA"/>
</dbReference>
<dbReference type="AlphaFoldDB" id="A0A5J4RGK7"/>
<protein>
    <submittedName>
        <fullName evidence="1">Uncharacterized protein</fullName>
    </submittedName>
</protein>
<proteinExistence type="predicted"/>
<accession>A0A5J4RGK7</accession>
<name>A0A5J4RGK7_9ZZZZ</name>
<reference evidence="1" key="1">
    <citation type="submission" date="2019-03" db="EMBL/GenBank/DDBJ databases">
        <title>Single cell metagenomics reveals metabolic interactions within the superorganism composed of flagellate Streblomastix strix and complex community of Bacteroidetes bacteria on its surface.</title>
        <authorList>
            <person name="Treitli S.C."/>
            <person name="Kolisko M."/>
            <person name="Husnik F."/>
            <person name="Keeling P."/>
            <person name="Hampl V."/>
        </authorList>
    </citation>
    <scope>NUCLEOTIDE SEQUENCE</scope>
    <source>
        <strain evidence="1">STM</strain>
    </source>
</reference>
<gene>
    <name evidence="1" type="ORF">EZS27_018384</name>
</gene>
<evidence type="ECO:0000313" key="1">
    <source>
        <dbReference type="EMBL" id="KAA6333177.1"/>
    </source>
</evidence>
<organism evidence="1">
    <name type="scientific">termite gut metagenome</name>
    <dbReference type="NCBI Taxonomy" id="433724"/>
    <lineage>
        <taxon>unclassified sequences</taxon>
        <taxon>metagenomes</taxon>
        <taxon>organismal metagenomes</taxon>
    </lineage>
</organism>